<gene>
    <name evidence="3" type="primary">coaBC</name>
    <name evidence="7" type="ORF">GCM10025881_38400</name>
</gene>
<comment type="catalytic activity">
    <reaction evidence="3 4">
        <text>N-[(R)-4-phosphopantothenoyl]-L-cysteine + H(+) = (R)-4'-phosphopantetheine + CO2</text>
        <dbReference type="Rhea" id="RHEA:16793"/>
        <dbReference type="ChEBI" id="CHEBI:15378"/>
        <dbReference type="ChEBI" id="CHEBI:16526"/>
        <dbReference type="ChEBI" id="CHEBI:59458"/>
        <dbReference type="ChEBI" id="CHEBI:61723"/>
        <dbReference type="EC" id="4.1.1.36"/>
    </reaction>
</comment>
<dbReference type="EC" id="4.1.1.36" evidence="3"/>
<evidence type="ECO:0000256" key="4">
    <source>
        <dbReference type="RuleBase" id="RU364078"/>
    </source>
</evidence>
<comment type="similarity">
    <text evidence="3 4">In the N-terminal section; belongs to the HFCD (homo-oligomeric flavin containing Cys decarboxylase) superfamily.</text>
</comment>
<evidence type="ECO:0000313" key="8">
    <source>
        <dbReference type="Proteomes" id="UP001157034"/>
    </source>
</evidence>
<evidence type="ECO:0000256" key="2">
    <source>
        <dbReference type="ARBA" id="ARBA00023239"/>
    </source>
</evidence>
<name>A0ABQ6K8J6_9MICO</name>
<dbReference type="Proteomes" id="UP001157034">
    <property type="component" value="Unassembled WGS sequence"/>
</dbReference>
<dbReference type="InterPro" id="IPR007085">
    <property type="entry name" value="DNA/pantothenate-metab_flavo_C"/>
</dbReference>
<evidence type="ECO:0000256" key="1">
    <source>
        <dbReference type="ARBA" id="ARBA00022793"/>
    </source>
</evidence>
<feature type="domain" description="Flavoprotein" evidence="5">
    <location>
        <begin position="1"/>
        <end position="170"/>
    </location>
</feature>
<dbReference type="InterPro" id="IPR005252">
    <property type="entry name" value="CoaBC"/>
</dbReference>
<comment type="similarity">
    <text evidence="3 4">In the C-terminal section; belongs to the PPC synthetase family.</text>
</comment>
<comment type="function">
    <text evidence="3">Catalyzes two sequential steps in the biosynthesis of coenzyme A. In the first step cysteine is conjugated to 4'-phosphopantothenate to form 4-phosphopantothenoylcysteine. In the second step the latter compound is decarboxylated to form 4'-phosphopantotheine.</text>
</comment>
<keyword evidence="3 4" id="KW-0288">FMN</keyword>
<reference evidence="8" key="1">
    <citation type="journal article" date="2019" name="Int. J. Syst. Evol. Microbiol.">
        <title>The Global Catalogue of Microorganisms (GCM) 10K type strain sequencing project: providing services to taxonomists for standard genome sequencing and annotation.</title>
        <authorList>
            <consortium name="The Broad Institute Genomics Platform"/>
            <consortium name="The Broad Institute Genome Sequencing Center for Infectious Disease"/>
            <person name="Wu L."/>
            <person name="Ma J."/>
        </authorList>
    </citation>
    <scope>NUCLEOTIDE SEQUENCE [LARGE SCALE GENOMIC DNA]</scope>
    <source>
        <strain evidence="8">NBRC 108894</strain>
    </source>
</reference>
<keyword evidence="3" id="KW-0479">Metal-binding</keyword>
<keyword evidence="3" id="KW-0511">Multifunctional enzyme</keyword>
<comment type="catalytic activity">
    <reaction evidence="3 4">
        <text>(R)-4'-phosphopantothenate + L-cysteine + CTP = N-[(R)-4-phosphopantothenoyl]-L-cysteine + CMP + diphosphate + H(+)</text>
        <dbReference type="Rhea" id="RHEA:19397"/>
        <dbReference type="ChEBI" id="CHEBI:10986"/>
        <dbReference type="ChEBI" id="CHEBI:15378"/>
        <dbReference type="ChEBI" id="CHEBI:33019"/>
        <dbReference type="ChEBI" id="CHEBI:35235"/>
        <dbReference type="ChEBI" id="CHEBI:37563"/>
        <dbReference type="ChEBI" id="CHEBI:59458"/>
        <dbReference type="ChEBI" id="CHEBI:60377"/>
        <dbReference type="EC" id="6.3.2.5"/>
    </reaction>
</comment>
<evidence type="ECO:0000313" key="7">
    <source>
        <dbReference type="EMBL" id="GMA97016.1"/>
    </source>
</evidence>
<dbReference type="Pfam" id="PF04127">
    <property type="entry name" value="DFP"/>
    <property type="match status" value="1"/>
</dbReference>
<evidence type="ECO:0000259" key="5">
    <source>
        <dbReference type="Pfam" id="PF02441"/>
    </source>
</evidence>
<dbReference type="PANTHER" id="PTHR14359">
    <property type="entry name" value="HOMO-OLIGOMERIC FLAVIN CONTAINING CYS DECARBOXYLASE FAMILY"/>
    <property type="match status" value="1"/>
</dbReference>
<keyword evidence="1 3" id="KW-0210">Decarboxylase</keyword>
<feature type="domain" description="DNA/pantothenate metabolism flavoprotein C-terminal" evidence="6">
    <location>
        <begin position="181"/>
        <end position="393"/>
    </location>
</feature>
<dbReference type="RefSeq" id="WP_284255484.1">
    <property type="nucleotide sequence ID" value="NZ_BAAAQO010000004.1"/>
</dbReference>
<dbReference type="EMBL" id="BSVB01000001">
    <property type="protein sequence ID" value="GMA97016.1"/>
    <property type="molecule type" value="Genomic_DNA"/>
</dbReference>
<keyword evidence="3 4" id="KW-0436">Ligase</keyword>
<dbReference type="HAMAP" id="MF_02225">
    <property type="entry name" value="CoaBC"/>
    <property type="match status" value="1"/>
</dbReference>
<feature type="binding site" evidence="3">
    <location>
        <begin position="301"/>
        <end position="304"/>
    </location>
    <ligand>
        <name>CTP</name>
        <dbReference type="ChEBI" id="CHEBI:37563"/>
    </ligand>
</feature>
<feature type="region of interest" description="Phosphopantothenate--cysteine ligase" evidence="3">
    <location>
        <begin position="186"/>
        <end position="394"/>
    </location>
</feature>
<keyword evidence="3 4" id="KW-0285">Flavoprotein</keyword>
<protein>
    <recommendedName>
        <fullName evidence="3">Coenzyme A biosynthesis bifunctional protein CoaBC</fullName>
    </recommendedName>
    <alternativeName>
        <fullName evidence="3">DNA/pantothenate metabolism flavoprotein</fullName>
    </alternativeName>
    <alternativeName>
        <fullName evidence="3">Phosphopantothenoylcysteine synthetase/decarboxylase</fullName>
        <shortName evidence="3">PPCS-PPCDC</shortName>
    </alternativeName>
    <domain>
        <recommendedName>
            <fullName evidence="3">Phosphopantothenoylcysteine decarboxylase</fullName>
            <shortName evidence="3">PPC decarboxylase</shortName>
            <shortName evidence="3">PPC-DC</shortName>
            <ecNumber evidence="3">4.1.1.36</ecNumber>
        </recommendedName>
        <alternativeName>
            <fullName evidence="3">CoaC</fullName>
        </alternativeName>
    </domain>
    <domain>
        <recommendedName>
            <fullName evidence="3">Phosphopantothenate--cysteine ligase</fullName>
            <ecNumber evidence="3">6.3.2.5</ecNumber>
        </recommendedName>
        <alternativeName>
            <fullName evidence="3">CoaB</fullName>
        </alternativeName>
        <alternativeName>
            <fullName evidence="3">Phosphopantothenoylcysteine synthetase</fullName>
            <shortName evidence="3">PPC synthetase</shortName>
            <shortName evidence="3">PPC-S</shortName>
        </alternativeName>
    </domain>
</protein>
<dbReference type="InterPro" id="IPR036551">
    <property type="entry name" value="Flavin_trans-like"/>
</dbReference>
<sequence>MKIVVGVAGGIAAYKTVGLVRELVLAGHDVHVVPTASALRFVGAPTWEAISRNDVTSDLFDHVAEVRHVALGQSAELIIVAPATAHTLAKLAAGLSDDLLGTTILASEAPLVVAPAMHTEMWRNAATQANVATLVARGIRIVGPADGQLTGTDSGPGRMSEPHEIAEAALAVAGSHARHDLAGRRIVVTAGGTREPLDPVRFIGNRSTGRQGVELARAAARRGAEVTLIAANLEVPADGLRVQHVSTTAELQEAALLSAQTADVVIMAAAVADYRPDSVADEKIKKDVQGDELALRLVRNPDILHELSAARRAGQVVVGFAAETERDPERQLELGRAKIARKGCDFLVLNRVGWSEGFGTATNAVTVLAASGDIVAEASGSKASVADRILDVLA</sequence>
<evidence type="ECO:0000259" key="6">
    <source>
        <dbReference type="Pfam" id="PF04127"/>
    </source>
</evidence>
<feature type="binding site" evidence="3">
    <location>
        <position position="342"/>
    </location>
    <ligand>
        <name>CTP</name>
        <dbReference type="ChEBI" id="CHEBI:37563"/>
    </ligand>
</feature>
<dbReference type="InterPro" id="IPR003382">
    <property type="entry name" value="Flavoprotein"/>
</dbReference>
<comment type="caution">
    <text evidence="3">Lacks conserved residue(s) required for the propagation of feature annotation.</text>
</comment>
<dbReference type="SUPFAM" id="SSF52507">
    <property type="entry name" value="Homo-oligomeric flavin-containing Cys decarboxylases, HFCD"/>
    <property type="match status" value="1"/>
</dbReference>
<comment type="caution">
    <text evidence="7">The sequence shown here is derived from an EMBL/GenBank/DDBJ whole genome shotgun (WGS) entry which is preliminary data.</text>
</comment>
<keyword evidence="2 3" id="KW-0456">Lyase</keyword>
<feature type="binding site" evidence="3">
    <location>
        <position position="320"/>
    </location>
    <ligand>
        <name>CTP</name>
        <dbReference type="ChEBI" id="CHEBI:37563"/>
    </ligand>
</feature>
<feature type="binding site" evidence="3">
    <location>
        <position position="283"/>
    </location>
    <ligand>
        <name>CTP</name>
        <dbReference type="ChEBI" id="CHEBI:37563"/>
    </ligand>
</feature>
<dbReference type="SUPFAM" id="SSF102645">
    <property type="entry name" value="CoaB-like"/>
    <property type="match status" value="1"/>
</dbReference>
<comment type="pathway">
    <text evidence="3 4">Cofactor biosynthesis; coenzyme A biosynthesis; CoA from (R)-pantothenate: step 2/5.</text>
</comment>
<organism evidence="7 8">
    <name type="scientific">Pseudolysinimonas kribbensis</name>
    <dbReference type="NCBI Taxonomy" id="433641"/>
    <lineage>
        <taxon>Bacteria</taxon>
        <taxon>Bacillati</taxon>
        <taxon>Actinomycetota</taxon>
        <taxon>Actinomycetes</taxon>
        <taxon>Micrococcales</taxon>
        <taxon>Microbacteriaceae</taxon>
        <taxon>Pseudolysinimonas</taxon>
    </lineage>
</organism>
<comment type="cofactor">
    <cofactor evidence="3">
        <name>FMN</name>
        <dbReference type="ChEBI" id="CHEBI:58210"/>
    </cofactor>
    <text evidence="3">Binds 1 FMN per subunit.</text>
</comment>
<dbReference type="Pfam" id="PF02441">
    <property type="entry name" value="Flavoprotein"/>
    <property type="match status" value="1"/>
</dbReference>
<dbReference type="InterPro" id="IPR035929">
    <property type="entry name" value="CoaB-like_sf"/>
</dbReference>
<feature type="region of interest" description="Phosphopantothenoylcysteine decarboxylase" evidence="3">
    <location>
        <begin position="1"/>
        <end position="185"/>
    </location>
</feature>
<feature type="binding site" evidence="3">
    <location>
        <position position="338"/>
    </location>
    <ligand>
        <name>CTP</name>
        <dbReference type="ChEBI" id="CHEBI:37563"/>
    </ligand>
</feature>
<proteinExistence type="inferred from homology"/>
<keyword evidence="3" id="KW-0460">Magnesium</keyword>
<dbReference type="NCBIfam" id="TIGR00521">
    <property type="entry name" value="coaBC_dfp"/>
    <property type="match status" value="1"/>
</dbReference>
<dbReference type="PANTHER" id="PTHR14359:SF6">
    <property type="entry name" value="PHOSPHOPANTOTHENOYLCYSTEINE DECARBOXYLASE"/>
    <property type="match status" value="1"/>
</dbReference>
<dbReference type="Gene3D" id="3.40.50.10300">
    <property type="entry name" value="CoaB-like"/>
    <property type="match status" value="1"/>
</dbReference>
<dbReference type="EC" id="6.3.2.5" evidence="3"/>
<comment type="cofactor">
    <cofactor evidence="3">
        <name>Mg(2+)</name>
        <dbReference type="ChEBI" id="CHEBI:18420"/>
    </cofactor>
</comment>
<comment type="pathway">
    <text evidence="3 4">Cofactor biosynthesis; coenzyme A biosynthesis; CoA from (R)-pantothenate: step 3/5.</text>
</comment>
<keyword evidence="8" id="KW-1185">Reference proteome</keyword>
<feature type="binding site" evidence="3">
    <location>
        <position position="273"/>
    </location>
    <ligand>
        <name>CTP</name>
        <dbReference type="ChEBI" id="CHEBI:37563"/>
    </ligand>
</feature>
<comment type="function">
    <text evidence="4">Catalyzes two steps in the biosynthesis of coenzyme A. In the first step cysteine is conjugated to 4'-phosphopantothenate to form 4-phosphopantothenoylcysteine, in the latter compound is decarboxylated to form 4'-phosphopantotheine.</text>
</comment>
<evidence type="ECO:0000256" key="3">
    <source>
        <dbReference type="HAMAP-Rule" id="MF_02225"/>
    </source>
</evidence>
<accession>A0ABQ6K8J6</accession>
<dbReference type="Gene3D" id="3.40.50.1950">
    <property type="entry name" value="Flavin prenyltransferase-like"/>
    <property type="match status" value="1"/>
</dbReference>